<dbReference type="Gene3D" id="3.40.50.150">
    <property type="entry name" value="Vaccinia Virus protein VP39"/>
    <property type="match status" value="1"/>
</dbReference>
<dbReference type="InterPro" id="IPR050210">
    <property type="entry name" value="tRNA_Adenine-N(6)_MTase"/>
</dbReference>
<reference evidence="2 3" key="1">
    <citation type="submission" date="2017-06" db="EMBL/GenBank/DDBJ databases">
        <authorList>
            <consortium name="Pathogen Informatics"/>
        </authorList>
    </citation>
    <scope>NUCLEOTIDE SEQUENCE [LARGE SCALE GENOMIC DNA]</scope>
    <source>
        <strain evidence="2 3">NCTC12018</strain>
    </source>
</reference>
<dbReference type="GO" id="GO:0032259">
    <property type="term" value="P:methylation"/>
    <property type="evidence" value="ECO:0007669"/>
    <property type="project" value="UniProtKB-KW"/>
</dbReference>
<dbReference type="PANTHER" id="PTHR47739:SF1">
    <property type="entry name" value="TRNA1(VAL) (ADENINE(37)-N6)-METHYLTRANSFERASE"/>
    <property type="match status" value="1"/>
</dbReference>
<accession>A0A239YP74</accession>
<protein>
    <submittedName>
        <fullName evidence="2">Putative methyltransferase</fullName>
    </submittedName>
</protein>
<dbReference type="InterPro" id="IPR025714">
    <property type="entry name" value="Methyltranfer_dom"/>
</dbReference>
<dbReference type="RefSeq" id="WP_095065646.1">
    <property type="nucleotide sequence ID" value="NZ_LT906470.1"/>
</dbReference>
<dbReference type="InterPro" id="IPR002052">
    <property type="entry name" value="DNA_methylase_N6_adenine_CS"/>
</dbReference>
<dbReference type="KEGG" id="vrm:44547418_00635"/>
<dbReference type="GO" id="GO:0008168">
    <property type="term" value="F:methyltransferase activity"/>
    <property type="evidence" value="ECO:0007669"/>
    <property type="project" value="UniProtKB-KW"/>
</dbReference>
<dbReference type="Proteomes" id="UP000214973">
    <property type="component" value="Chromosome 1"/>
</dbReference>
<feature type="domain" description="Methyltransferase" evidence="1">
    <location>
        <begin position="44"/>
        <end position="170"/>
    </location>
</feature>
<dbReference type="GO" id="GO:0003676">
    <property type="term" value="F:nucleic acid binding"/>
    <property type="evidence" value="ECO:0007669"/>
    <property type="project" value="InterPro"/>
</dbReference>
<proteinExistence type="predicted"/>
<organism evidence="2 3">
    <name type="scientific">Veillonella rodentium</name>
    <dbReference type="NCBI Taxonomy" id="248315"/>
    <lineage>
        <taxon>Bacteria</taxon>
        <taxon>Bacillati</taxon>
        <taxon>Bacillota</taxon>
        <taxon>Negativicutes</taxon>
        <taxon>Veillonellales</taxon>
        <taxon>Veillonellaceae</taxon>
        <taxon>Veillonella</taxon>
    </lineage>
</organism>
<dbReference type="InterPro" id="IPR029063">
    <property type="entry name" value="SAM-dependent_MTases_sf"/>
</dbReference>
<name>A0A239YP74_9FIRM</name>
<evidence type="ECO:0000259" key="1">
    <source>
        <dbReference type="Pfam" id="PF13847"/>
    </source>
</evidence>
<dbReference type="PROSITE" id="PS00092">
    <property type="entry name" value="N6_MTASE"/>
    <property type="match status" value="1"/>
</dbReference>
<dbReference type="Pfam" id="PF13847">
    <property type="entry name" value="Methyltransf_31"/>
    <property type="match status" value="1"/>
</dbReference>
<keyword evidence="2" id="KW-0808">Transferase</keyword>
<keyword evidence="3" id="KW-1185">Reference proteome</keyword>
<dbReference type="AlphaFoldDB" id="A0A239YP74"/>
<dbReference type="CDD" id="cd02440">
    <property type="entry name" value="AdoMet_MTases"/>
    <property type="match status" value="1"/>
</dbReference>
<gene>
    <name evidence="2" type="ORF">SAMEA44547418_00635</name>
</gene>
<dbReference type="SUPFAM" id="SSF53335">
    <property type="entry name" value="S-adenosyl-L-methionine-dependent methyltransferases"/>
    <property type="match status" value="1"/>
</dbReference>
<evidence type="ECO:0000313" key="3">
    <source>
        <dbReference type="Proteomes" id="UP000214973"/>
    </source>
</evidence>
<sequence>MTEQERLDDLVIDGLQIYQRRDMFRFSFDAIALVHFCQFNINHSYVELGTGTGVIPLIGTSLGAGQITGIDINDTLIDLARRSVAHNDKSNVVAMVCGDYRELSYRDLQDKPFDGVIVNPPFYDCESGALPTSKERAIALHDSHTTLADVLQAVQSFIKYKGRLWMIYSAGRLQYVLSQLERARFQVKRLRFIHGMIDKPAKLVLIEAIYQGNAGLILEPPLIVYDKPNVYTKEVSSWYER</sequence>
<evidence type="ECO:0000313" key="2">
    <source>
        <dbReference type="EMBL" id="SNV61011.1"/>
    </source>
</evidence>
<keyword evidence="2" id="KW-0489">Methyltransferase</keyword>
<dbReference type="PANTHER" id="PTHR47739">
    <property type="entry name" value="TRNA1(VAL) (ADENINE(37)-N6)-METHYLTRANSFERASE"/>
    <property type="match status" value="1"/>
</dbReference>
<dbReference type="EMBL" id="LT906470">
    <property type="protein sequence ID" value="SNV61011.1"/>
    <property type="molecule type" value="Genomic_DNA"/>
</dbReference>